<dbReference type="Proteomes" id="UP000813824">
    <property type="component" value="Unassembled WGS sequence"/>
</dbReference>
<feature type="transmembrane region" description="Helical" evidence="8">
    <location>
        <begin position="462"/>
        <end position="480"/>
    </location>
</feature>
<dbReference type="GO" id="GO:0022857">
    <property type="term" value="F:transmembrane transporter activity"/>
    <property type="evidence" value="ECO:0007669"/>
    <property type="project" value="InterPro"/>
</dbReference>
<name>A0A8K0XSJ2_9AGAR</name>
<accession>A0A8K0XSJ2</accession>
<sequence>MSIHSSESEENGPAPGPAYPPTVATDRGPLPSRPVIDVDHVNADPDASHGKISGYFDSALEDIDSVSSVDLSVLSITATPEIERIRRRSVLERHRHFEPQLLHTPEIIALADLSPVSEYPASISTPLNDRTTTSHVEPDVTRWSTRDDVEIASAGPVSQTSTNVVDVASTAPLVSAAQKAAYQRKSRLHLAALFWCLFLEGWNDGSTGPMLPTAQKYYNVNFAIISLVFVLNCIGFISGAMVNVYLNDRFGFGKVMVLGAALQLSAYVILSIGGPFPLMCLAFGIAGFSLALQNAQANGFVGGLKENAEIKMSLLHASYGLGAFVAPLVATQFASRTHWYYHYFFSIGIGISNAAVQYFVFRFKRQDEIWAEEGQAPGEADNARQSKYRQILNLRVVHFLSVWALIYVGVEVTLGGWIVTFIQEKRGGGASAGYISSGFFGGLMLGRLCLMWLNKKIGERRVMFLYTFLAIQLQVTIWVVPSLFENAVAVAGIGLLLGPMYPILMNYCTEVLPRWLLTGSVGWIAGVGQAGSAVLPFVTGLLASKFGIESLQPLMVSMMSTMIVIWAFVPKARRVE</sequence>
<feature type="transmembrane region" description="Helical" evidence="8">
    <location>
        <begin position="340"/>
        <end position="361"/>
    </location>
</feature>
<evidence type="ECO:0000256" key="6">
    <source>
        <dbReference type="ARBA" id="ARBA00023136"/>
    </source>
</evidence>
<feature type="domain" description="Major facilitator superfamily (MFS) profile" evidence="9">
    <location>
        <begin position="189"/>
        <end position="573"/>
    </location>
</feature>
<evidence type="ECO:0000256" key="1">
    <source>
        <dbReference type="ARBA" id="ARBA00004127"/>
    </source>
</evidence>
<keyword evidence="5 8" id="KW-1133">Transmembrane helix</keyword>
<dbReference type="SUPFAM" id="SSF103473">
    <property type="entry name" value="MFS general substrate transporter"/>
    <property type="match status" value="1"/>
</dbReference>
<dbReference type="Pfam" id="PF07690">
    <property type="entry name" value="MFS_1"/>
    <property type="match status" value="1"/>
</dbReference>
<dbReference type="PANTHER" id="PTHR23514:SF3">
    <property type="entry name" value="BYPASS OF STOP CODON PROTEIN 6"/>
    <property type="match status" value="1"/>
</dbReference>
<feature type="transmembrane region" description="Helical" evidence="8">
    <location>
        <begin position="314"/>
        <end position="334"/>
    </location>
</feature>
<dbReference type="Gene3D" id="1.20.1250.20">
    <property type="entry name" value="MFS general substrate transporter like domains"/>
    <property type="match status" value="2"/>
</dbReference>
<evidence type="ECO:0000256" key="3">
    <source>
        <dbReference type="ARBA" id="ARBA00022448"/>
    </source>
</evidence>
<dbReference type="FunFam" id="1.20.1250.20:FF:000286">
    <property type="entry name" value="MFS efflux transporter"/>
    <property type="match status" value="1"/>
</dbReference>
<evidence type="ECO:0000259" key="9">
    <source>
        <dbReference type="PROSITE" id="PS50850"/>
    </source>
</evidence>
<feature type="transmembrane region" description="Helical" evidence="8">
    <location>
        <begin position="486"/>
        <end position="504"/>
    </location>
</feature>
<proteinExistence type="inferred from homology"/>
<evidence type="ECO:0000256" key="5">
    <source>
        <dbReference type="ARBA" id="ARBA00022989"/>
    </source>
</evidence>
<feature type="transmembrane region" description="Helical" evidence="8">
    <location>
        <begin position="276"/>
        <end position="293"/>
    </location>
</feature>
<feature type="region of interest" description="Disordered" evidence="7">
    <location>
        <begin position="1"/>
        <end position="34"/>
    </location>
</feature>
<evidence type="ECO:0000256" key="7">
    <source>
        <dbReference type="SAM" id="MobiDB-lite"/>
    </source>
</evidence>
<comment type="caution">
    <text evidence="10">The sequence shown here is derived from an EMBL/GenBank/DDBJ whole genome shotgun (WGS) entry which is preliminary data.</text>
</comment>
<dbReference type="PROSITE" id="PS50850">
    <property type="entry name" value="MFS"/>
    <property type="match status" value="1"/>
</dbReference>
<feature type="transmembrane region" description="Helical" evidence="8">
    <location>
        <begin position="516"/>
        <end position="538"/>
    </location>
</feature>
<comment type="subcellular location">
    <subcellularLocation>
        <location evidence="1">Endomembrane system</location>
        <topology evidence="1">Multi-pass membrane protein</topology>
    </subcellularLocation>
</comment>
<evidence type="ECO:0000256" key="8">
    <source>
        <dbReference type="SAM" id="Phobius"/>
    </source>
</evidence>
<keyword evidence="6 8" id="KW-0472">Membrane</keyword>
<dbReference type="InterPro" id="IPR051788">
    <property type="entry name" value="MFS_Transporter"/>
</dbReference>
<keyword evidence="4 8" id="KW-0812">Transmembrane</keyword>
<feature type="transmembrane region" description="Helical" evidence="8">
    <location>
        <begin position="396"/>
        <end position="419"/>
    </location>
</feature>
<feature type="transmembrane region" description="Helical" evidence="8">
    <location>
        <begin position="431"/>
        <end position="450"/>
    </location>
</feature>
<dbReference type="OrthoDB" id="413079at2759"/>
<evidence type="ECO:0000256" key="4">
    <source>
        <dbReference type="ARBA" id="ARBA00022692"/>
    </source>
</evidence>
<evidence type="ECO:0000313" key="11">
    <source>
        <dbReference type="Proteomes" id="UP000813824"/>
    </source>
</evidence>
<dbReference type="InterPro" id="IPR036259">
    <property type="entry name" value="MFS_trans_sf"/>
</dbReference>
<dbReference type="EMBL" id="JAEVFJ010000006">
    <property type="protein sequence ID" value="KAH8104025.1"/>
    <property type="molecule type" value="Genomic_DNA"/>
</dbReference>
<reference evidence="10" key="1">
    <citation type="journal article" date="2021" name="New Phytol.">
        <title>Evolutionary innovations through gain and loss of genes in the ectomycorrhizal Boletales.</title>
        <authorList>
            <person name="Wu G."/>
            <person name="Miyauchi S."/>
            <person name="Morin E."/>
            <person name="Kuo A."/>
            <person name="Drula E."/>
            <person name="Varga T."/>
            <person name="Kohler A."/>
            <person name="Feng B."/>
            <person name="Cao Y."/>
            <person name="Lipzen A."/>
            <person name="Daum C."/>
            <person name="Hundley H."/>
            <person name="Pangilinan J."/>
            <person name="Johnson J."/>
            <person name="Barry K."/>
            <person name="LaButti K."/>
            <person name="Ng V."/>
            <person name="Ahrendt S."/>
            <person name="Min B."/>
            <person name="Choi I.G."/>
            <person name="Park H."/>
            <person name="Plett J.M."/>
            <person name="Magnuson J."/>
            <person name="Spatafora J.W."/>
            <person name="Nagy L.G."/>
            <person name="Henrissat B."/>
            <person name="Grigoriev I.V."/>
            <person name="Yang Z.L."/>
            <person name="Xu J."/>
            <person name="Martin F.M."/>
        </authorList>
    </citation>
    <scope>NUCLEOTIDE SEQUENCE</scope>
    <source>
        <strain evidence="10">KKN 215</strain>
    </source>
</reference>
<protein>
    <submittedName>
        <fullName evidence="10">MFS general substrate transporter</fullName>
    </submittedName>
</protein>
<dbReference type="AlphaFoldDB" id="A0A8K0XSJ2"/>
<dbReference type="GO" id="GO:0012505">
    <property type="term" value="C:endomembrane system"/>
    <property type="evidence" value="ECO:0007669"/>
    <property type="project" value="UniProtKB-SubCell"/>
</dbReference>
<feature type="transmembrane region" description="Helical" evidence="8">
    <location>
        <begin position="222"/>
        <end position="245"/>
    </location>
</feature>
<evidence type="ECO:0000256" key="2">
    <source>
        <dbReference type="ARBA" id="ARBA00008335"/>
    </source>
</evidence>
<gene>
    <name evidence="10" type="ORF">BXZ70DRAFT_1005579</name>
</gene>
<comment type="similarity">
    <text evidence="2">Belongs to the major facilitator superfamily.</text>
</comment>
<dbReference type="InterPro" id="IPR020846">
    <property type="entry name" value="MFS_dom"/>
</dbReference>
<organism evidence="10 11">
    <name type="scientific">Cristinia sonorae</name>
    <dbReference type="NCBI Taxonomy" id="1940300"/>
    <lineage>
        <taxon>Eukaryota</taxon>
        <taxon>Fungi</taxon>
        <taxon>Dikarya</taxon>
        <taxon>Basidiomycota</taxon>
        <taxon>Agaricomycotina</taxon>
        <taxon>Agaricomycetes</taxon>
        <taxon>Agaricomycetidae</taxon>
        <taxon>Agaricales</taxon>
        <taxon>Pleurotineae</taxon>
        <taxon>Stephanosporaceae</taxon>
        <taxon>Cristinia</taxon>
    </lineage>
</organism>
<dbReference type="GO" id="GO:0016020">
    <property type="term" value="C:membrane"/>
    <property type="evidence" value="ECO:0007669"/>
    <property type="project" value="TreeGrafter"/>
</dbReference>
<keyword evidence="11" id="KW-1185">Reference proteome</keyword>
<dbReference type="InterPro" id="IPR011701">
    <property type="entry name" value="MFS"/>
</dbReference>
<feature type="transmembrane region" description="Helical" evidence="8">
    <location>
        <begin position="550"/>
        <end position="569"/>
    </location>
</feature>
<evidence type="ECO:0000313" key="10">
    <source>
        <dbReference type="EMBL" id="KAH8104025.1"/>
    </source>
</evidence>
<dbReference type="PANTHER" id="PTHR23514">
    <property type="entry name" value="BYPASS OF STOP CODON PROTEIN 6"/>
    <property type="match status" value="1"/>
</dbReference>
<keyword evidence="3" id="KW-0813">Transport</keyword>